<keyword evidence="2" id="KW-0808">Transferase</keyword>
<evidence type="ECO:0000259" key="1">
    <source>
        <dbReference type="Pfam" id="PF00535"/>
    </source>
</evidence>
<proteinExistence type="predicted"/>
<dbReference type="InterPro" id="IPR050834">
    <property type="entry name" value="Glycosyltransf_2"/>
</dbReference>
<dbReference type="Gene3D" id="3.90.550.10">
    <property type="entry name" value="Spore Coat Polysaccharide Biosynthesis Protein SpsA, Chain A"/>
    <property type="match status" value="1"/>
</dbReference>
<dbReference type="SUPFAM" id="SSF53448">
    <property type="entry name" value="Nucleotide-diphospho-sugar transferases"/>
    <property type="match status" value="1"/>
</dbReference>
<dbReference type="InterPro" id="IPR029044">
    <property type="entry name" value="Nucleotide-diphossugar_trans"/>
</dbReference>
<dbReference type="EC" id="2.4.-.-" evidence="2"/>
<sequence>MQATAAVLVLAYRQADFVAQAAHSVLAQACEPIEIILSDDASPDATGEILEAIAAAYRGPHQVRVRRGQQNLGIAGHYNALIEMTRAPLLITAAGDDLSTPDRVAKLLAAWRASGERLDLIASHLQGMRQDGTPTQIVPVDDLAQWPDARAWLARRPHVIGAAQAFTRRSMERFGPFDPRIAYEDQITTFRAIVSGGAMTIPEPLVHYRQGGVSTRQAMLTAEDLTGWMRTQNGRLVAEMEQLLRDAQVAGLHEAIEAQLRTPLARARYLWALSQAPDAAARRALLREHGELPLAWRLRKFFKLNYPGFNAGVNRLRARLKGRA</sequence>
<keyword evidence="2" id="KW-0328">Glycosyltransferase</keyword>
<dbReference type="Pfam" id="PF00535">
    <property type="entry name" value="Glycos_transf_2"/>
    <property type="match status" value="1"/>
</dbReference>
<comment type="caution">
    <text evidence="2">The sequence shown here is derived from an EMBL/GenBank/DDBJ whole genome shotgun (WGS) entry which is preliminary data.</text>
</comment>
<reference evidence="3" key="1">
    <citation type="journal article" date="2019" name="Int. J. Syst. Evol. Microbiol.">
        <title>The Global Catalogue of Microorganisms (GCM) 10K type strain sequencing project: providing services to taxonomists for standard genome sequencing and annotation.</title>
        <authorList>
            <consortium name="The Broad Institute Genomics Platform"/>
            <consortium name="The Broad Institute Genome Sequencing Center for Infectious Disease"/>
            <person name="Wu L."/>
            <person name="Ma J."/>
        </authorList>
    </citation>
    <scope>NUCLEOTIDE SEQUENCE [LARGE SCALE GENOMIC DNA]</scope>
    <source>
        <strain evidence="3">KCTC 52168</strain>
    </source>
</reference>
<protein>
    <submittedName>
        <fullName evidence="2">Glycosyltransferase</fullName>
        <ecNumber evidence="2">2.4.-.-</ecNumber>
    </submittedName>
</protein>
<dbReference type="InterPro" id="IPR001173">
    <property type="entry name" value="Glyco_trans_2-like"/>
</dbReference>
<organism evidence="2 3">
    <name type="scientific">Piscinibacterium candidicorallinum</name>
    <dbReference type="NCBI Taxonomy" id="1793872"/>
    <lineage>
        <taxon>Bacteria</taxon>
        <taxon>Pseudomonadati</taxon>
        <taxon>Pseudomonadota</taxon>
        <taxon>Betaproteobacteria</taxon>
        <taxon>Burkholderiales</taxon>
        <taxon>Piscinibacterium</taxon>
    </lineage>
</organism>
<feature type="domain" description="Glycosyltransferase 2-like" evidence="1">
    <location>
        <begin position="7"/>
        <end position="116"/>
    </location>
</feature>
<dbReference type="CDD" id="cd00761">
    <property type="entry name" value="Glyco_tranf_GTA_type"/>
    <property type="match status" value="1"/>
</dbReference>
<dbReference type="EMBL" id="JBHRTI010000004">
    <property type="protein sequence ID" value="MFC3147501.1"/>
    <property type="molecule type" value="Genomic_DNA"/>
</dbReference>
<dbReference type="Proteomes" id="UP001595556">
    <property type="component" value="Unassembled WGS sequence"/>
</dbReference>
<accession>A0ABV7H4G6</accession>
<keyword evidence="3" id="KW-1185">Reference proteome</keyword>
<name>A0ABV7H4G6_9BURK</name>
<evidence type="ECO:0000313" key="2">
    <source>
        <dbReference type="EMBL" id="MFC3147501.1"/>
    </source>
</evidence>
<dbReference type="RefSeq" id="WP_377302669.1">
    <property type="nucleotide sequence ID" value="NZ_CP180191.1"/>
</dbReference>
<dbReference type="PANTHER" id="PTHR43685">
    <property type="entry name" value="GLYCOSYLTRANSFERASE"/>
    <property type="match status" value="1"/>
</dbReference>
<dbReference type="PANTHER" id="PTHR43685:SF11">
    <property type="entry name" value="GLYCOSYLTRANSFERASE TAGX-RELATED"/>
    <property type="match status" value="1"/>
</dbReference>
<dbReference type="GO" id="GO:0016757">
    <property type="term" value="F:glycosyltransferase activity"/>
    <property type="evidence" value="ECO:0007669"/>
    <property type="project" value="UniProtKB-KW"/>
</dbReference>
<evidence type="ECO:0000313" key="3">
    <source>
        <dbReference type="Proteomes" id="UP001595556"/>
    </source>
</evidence>
<gene>
    <name evidence="2" type="ORF">ACFOEN_07590</name>
</gene>